<evidence type="ECO:0000313" key="1">
    <source>
        <dbReference type="EMBL" id="VDL98667.1"/>
    </source>
</evidence>
<keyword evidence="2" id="KW-1185">Reference proteome</keyword>
<dbReference type="Proteomes" id="UP000275846">
    <property type="component" value="Unassembled WGS sequence"/>
</dbReference>
<name>A0A183T738_SCHSO</name>
<dbReference type="EMBL" id="UYSU01037156">
    <property type="protein sequence ID" value="VDL98667.1"/>
    <property type="molecule type" value="Genomic_DNA"/>
</dbReference>
<organism evidence="3">
    <name type="scientific">Schistocephalus solidus</name>
    <name type="common">Tapeworm</name>
    <dbReference type="NCBI Taxonomy" id="70667"/>
    <lineage>
        <taxon>Eukaryota</taxon>
        <taxon>Metazoa</taxon>
        <taxon>Spiralia</taxon>
        <taxon>Lophotrochozoa</taxon>
        <taxon>Platyhelminthes</taxon>
        <taxon>Cestoda</taxon>
        <taxon>Eucestoda</taxon>
        <taxon>Diphyllobothriidea</taxon>
        <taxon>Diphyllobothriidae</taxon>
        <taxon>Schistocephalus</taxon>
    </lineage>
</organism>
<dbReference type="AlphaFoldDB" id="A0A183T738"/>
<sequence>MLVDGTISGYGIIFNGMLKDPYFAQVNYTESQLALPGAIQACLFVTSSEYLLLPSPPADHSNGPYAHWLIVVGF</sequence>
<reference evidence="3" key="1">
    <citation type="submission" date="2016-06" db="UniProtKB">
        <authorList>
            <consortium name="WormBaseParasite"/>
        </authorList>
    </citation>
    <scope>IDENTIFICATION</scope>
</reference>
<evidence type="ECO:0000313" key="2">
    <source>
        <dbReference type="Proteomes" id="UP000275846"/>
    </source>
</evidence>
<proteinExistence type="predicted"/>
<dbReference type="WBParaSite" id="SSLN_0001274701-mRNA-1">
    <property type="protein sequence ID" value="SSLN_0001274701-mRNA-1"/>
    <property type="gene ID" value="SSLN_0001274701"/>
</dbReference>
<dbReference type="OrthoDB" id="2213137at2759"/>
<gene>
    <name evidence="1" type="ORF">SSLN_LOCUS12282</name>
</gene>
<reference evidence="1 2" key="2">
    <citation type="submission" date="2018-11" db="EMBL/GenBank/DDBJ databases">
        <authorList>
            <consortium name="Pathogen Informatics"/>
        </authorList>
    </citation>
    <scope>NUCLEOTIDE SEQUENCE [LARGE SCALE GENOMIC DNA]</scope>
    <source>
        <strain evidence="1 2">NST_G2</strain>
    </source>
</reference>
<accession>A0A183T738</accession>
<evidence type="ECO:0000313" key="3">
    <source>
        <dbReference type="WBParaSite" id="SSLN_0001274701-mRNA-1"/>
    </source>
</evidence>
<protein>
    <submittedName>
        <fullName evidence="3">Dirigent protein</fullName>
    </submittedName>
</protein>